<gene>
    <name evidence="12" type="primary">RIM15_2</name>
    <name evidence="12" type="ORF">IWW36_004633</name>
</gene>
<organism evidence="12 13">
    <name type="scientific">Coemansia brasiliensis</name>
    <dbReference type="NCBI Taxonomy" id="2650707"/>
    <lineage>
        <taxon>Eukaryota</taxon>
        <taxon>Fungi</taxon>
        <taxon>Fungi incertae sedis</taxon>
        <taxon>Zoopagomycota</taxon>
        <taxon>Kickxellomycotina</taxon>
        <taxon>Kickxellomycetes</taxon>
        <taxon>Kickxellales</taxon>
        <taxon>Kickxellaceae</taxon>
        <taxon>Coemansia</taxon>
    </lineage>
</organism>
<dbReference type="EMBL" id="JANBUW010000702">
    <property type="protein sequence ID" value="KAJ2845811.1"/>
    <property type="molecule type" value="Genomic_DNA"/>
</dbReference>
<keyword evidence="6" id="KW-0067">ATP-binding</keyword>
<dbReference type="GO" id="GO:0035556">
    <property type="term" value="P:intracellular signal transduction"/>
    <property type="evidence" value="ECO:0007669"/>
    <property type="project" value="TreeGrafter"/>
</dbReference>
<keyword evidence="4" id="KW-0547">Nucleotide-binding</keyword>
<comment type="catalytic activity">
    <reaction evidence="8">
        <text>L-seryl-[protein] + ATP = O-phospho-L-seryl-[protein] + ADP + H(+)</text>
        <dbReference type="Rhea" id="RHEA:17989"/>
        <dbReference type="Rhea" id="RHEA-COMP:9863"/>
        <dbReference type="Rhea" id="RHEA-COMP:11604"/>
        <dbReference type="ChEBI" id="CHEBI:15378"/>
        <dbReference type="ChEBI" id="CHEBI:29999"/>
        <dbReference type="ChEBI" id="CHEBI:30616"/>
        <dbReference type="ChEBI" id="CHEBI:83421"/>
        <dbReference type="ChEBI" id="CHEBI:456216"/>
        <dbReference type="EC" id="2.7.11.1"/>
    </reaction>
</comment>
<dbReference type="FunFam" id="3.30.200.20:FF:001008">
    <property type="entry name" value="Serine/threonine-protein kinase cek1"/>
    <property type="match status" value="1"/>
</dbReference>
<feature type="domain" description="Protein kinase" evidence="10">
    <location>
        <begin position="518"/>
        <end position="897"/>
    </location>
</feature>
<feature type="region of interest" description="Disordered" evidence="9">
    <location>
        <begin position="426"/>
        <end position="499"/>
    </location>
</feature>
<feature type="non-terminal residue" evidence="12">
    <location>
        <position position="954"/>
    </location>
</feature>
<sequence length="954" mass="104475">MLVEISLEGRIRYISPTCQHLLGADPDLMMDQPATVIFDSRDVDLCRSAVEQLLADNSQTVELNIRVHPPDQSCVVNVEAKGMLIYNRTTGEPSHVLWVMRYLSTEPPSSQQTSISASDVQATLHGLPNVSCTDIISDAKVGELLVPPLPMEPITCRICDRNIPAAYFEEHSWLCAKSHRAAMEVERQNDRLGDIKAQLQAWYPGCSFEELEALVHGEIDTDTLHERAQERAQSVGSPKWQLLVDEANAVIKSMVQICTQAQAIDASDSAPQCQLYPDQTSQVANSDFARSDAWMKVANYSSPPLENRDSCLKILCDLLLQAISDKLTAIDTLQYAIIDSALACTKWMSIEDTVAIPEVAGLQNLTAKSTSDLPSLINNLESGTEAVLRQRTNESVALADINSGADIPVLQEESVDSQKLALRRSRSSFSLAHRPSEASNGSRKQPIDNIDATSQPASATPNSSYHDSTVSPSASRRGSQLRITTSNLPATPTHSQGRASITSDALMATPTMPSIHDFDLLKPISKGAYGSVFLAKKRSTGVYYAIKILKKADMIAKNQISNVKAERAIMMAQTGSPFVVRLLYTFQSRTNLYLVMEYLNGGDCAALLKAIGMLPEEWTRQYLAEVVLGIEDLHSRNVVHRDLKPDNLLIDAEGHLKLTDFGLSKLGFLGRRVGQQPIPHPPGSSDLGSFTGLHQAPLVQSAGLELPSTCKDSGMKTPVSAAPNRRVSALKGSHLAFGSGSSSTSSSSSASLGLGTEDSAINATLSVPRKHALGTPDYLAPESILGLESGESVDWWALGVICYEFLFGIPPFHDETPEKVFQNILSGKIDFYDAEREEMQREKEEKMRLGIDEEDEEAEIPVISPEARDFITRLLNRDPRQRLGHNGAAEVKAHPIFHGIDWDTLLETQPAFIPNVENMEDTDYFDPRGVTMEHHSDHSDDSQLSHISEVSSSN</sequence>
<name>A0A9W8LXU9_9FUNG</name>
<proteinExistence type="predicted"/>
<dbReference type="InterPro" id="IPR000961">
    <property type="entry name" value="AGC-kinase_C"/>
</dbReference>
<keyword evidence="2" id="KW-0723">Serine/threonine-protein kinase</keyword>
<dbReference type="InterPro" id="IPR011009">
    <property type="entry name" value="Kinase-like_dom_sf"/>
</dbReference>
<evidence type="ECO:0000256" key="3">
    <source>
        <dbReference type="ARBA" id="ARBA00022679"/>
    </source>
</evidence>
<dbReference type="PROSITE" id="PS00108">
    <property type="entry name" value="PROTEIN_KINASE_ST"/>
    <property type="match status" value="1"/>
</dbReference>
<evidence type="ECO:0000256" key="6">
    <source>
        <dbReference type="ARBA" id="ARBA00022840"/>
    </source>
</evidence>
<dbReference type="SMART" id="SM00133">
    <property type="entry name" value="S_TK_X"/>
    <property type="match status" value="1"/>
</dbReference>
<comment type="catalytic activity">
    <reaction evidence="7">
        <text>L-threonyl-[protein] + ATP = O-phospho-L-threonyl-[protein] + ADP + H(+)</text>
        <dbReference type="Rhea" id="RHEA:46608"/>
        <dbReference type="Rhea" id="RHEA-COMP:11060"/>
        <dbReference type="Rhea" id="RHEA-COMP:11605"/>
        <dbReference type="ChEBI" id="CHEBI:15378"/>
        <dbReference type="ChEBI" id="CHEBI:30013"/>
        <dbReference type="ChEBI" id="CHEBI:30616"/>
        <dbReference type="ChEBI" id="CHEBI:61977"/>
        <dbReference type="ChEBI" id="CHEBI:456216"/>
        <dbReference type="EC" id="2.7.11.1"/>
    </reaction>
</comment>
<dbReference type="SUPFAM" id="SSF55785">
    <property type="entry name" value="PYP-like sensor domain (PAS domain)"/>
    <property type="match status" value="1"/>
</dbReference>
<dbReference type="PANTHER" id="PTHR24356:SF1">
    <property type="entry name" value="SERINE_THREONINE-PROTEIN KINASE GREATWALL"/>
    <property type="match status" value="1"/>
</dbReference>
<dbReference type="GO" id="GO:0005737">
    <property type="term" value="C:cytoplasm"/>
    <property type="evidence" value="ECO:0007669"/>
    <property type="project" value="TreeGrafter"/>
</dbReference>
<feature type="domain" description="AGC-kinase C-terminal" evidence="11">
    <location>
        <begin position="898"/>
        <end position="954"/>
    </location>
</feature>
<dbReference type="AlphaFoldDB" id="A0A9W8LXU9"/>
<dbReference type="CDD" id="cd05579">
    <property type="entry name" value="STKc_MAST_like"/>
    <property type="match status" value="1"/>
</dbReference>
<dbReference type="PROSITE" id="PS51285">
    <property type="entry name" value="AGC_KINASE_CTER"/>
    <property type="match status" value="1"/>
</dbReference>
<evidence type="ECO:0000313" key="13">
    <source>
        <dbReference type="Proteomes" id="UP001139887"/>
    </source>
</evidence>
<feature type="region of interest" description="Disordered" evidence="9">
    <location>
        <begin position="928"/>
        <end position="954"/>
    </location>
</feature>
<dbReference type="InterPro" id="IPR000014">
    <property type="entry name" value="PAS"/>
</dbReference>
<dbReference type="Gene3D" id="3.30.200.20">
    <property type="entry name" value="Phosphorylase Kinase, domain 1"/>
    <property type="match status" value="2"/>
</dbReference>
<comment type="caution">
    <text evidence="12">The sequence shown here is derived from an EMBL/GenBank/DDBJ whole genome shotgun (WGS) entry which is preliminary data.</text>
</comment>
<evidence type="ECO:0000256" key="7">
    <source>
        <dbReference type="ARBA" id="ARBA00047899"/>
    </source>
</evidence>
<feature type="compositionally biased region" description="Polar residues" evidence="9">
    <location>
        <begin position="451"/>
        <end position="499"/>
    </location>
</feature>
<reference evidence="12" key="1">
    <citation type="submission" date="2022-07" db="EMBL/GenBank/DDBJ databases">
        <title>Phylogenomic reconstructions and comparative analyses of Kickxellomycotina fungi.</title>
        <authorList>
            <person name="Reynolds N.K."/>
            <person name="Stajich J.E."/>
            <person name="Barry K."/>
            <person name="Grigoriev I.V."/>
            <person name="Crous P."/>
            <person name="Smith M.E."/>
        </authorList>
    </citation>
    <scope>NUCLEOTIDE SEQUENCE</scope>
    <source>
        <strain evidence="12">NRRL 1566</strain>
    </source>
</reference>
<evidence type="ECO:0000256" key="4">
    <source>
        <dbReference type="ARBA" id="ARBA00022741"/>
    </source>
</evidence>
<dbReference type="EC" id="2.7.11.1" evidence="1"/>
<accession>A0A9W8LXU9</accession>
<dbReference type="GO" id="GO:0005524">
    <property type="term" value="F:ATP binding"/>
    <property type="evidence" value="ECO:0007669"/>
    <property type="project" value="UniProtKB-KW"/>
</dbReference>
<dbReference type="Pfam" id="PF00069">
    <property type="entry name" value="Pkinase"/>
    <property type="match status" value="2"/>
</dbReference>
<dbReference type="PANTHER" id="PTHR24356">
    <property type="entry name" value="SERINE/THREONINE-PROTEIN KINASE"/>
    <property type="match status" value="1"/>
</dbReference>
<protein>
    <recommendedName>
        <fullName evidence="1">non-specific serine/threonine protein kinase</fullName>
        <ecNumber evidence="1">2.7.11.1</ecNumber>
    </recommendedName>
</protein>
<keyword evidence="13" id="KW-1185">Reference proteome</keyword>
<dbReference type="PROSITE" id="PS50011">
    <property type="entry name" value="PROTEIN_KINASE_DOM"/>
    <property type="match status" value="1"/>
</dbReference>
<dbReference type="Proteomes" id="UP001139887">
    <property type="component" value="Unassembled WGS sequence"/>
</dbReference>
<dbReference type="InterPro" id="IPR035965">
    <property type="entry name" value="PAS-like_dom_sf"/>
</dbReference>
<keyword evidence="5" id="KW-0418">Kinase</keyword>
<keyword evidence="3 12" id="KW-0808">Transferase</keyword>
<feature type="compositionally biased region" description="Polar residues" evidence="9">
    <location>
        <begin position="944"/>
        <end position="954"/>
    </location>
</feature>
<dbReference type="InterPro" id="IPR000719">
    <property type="entry name" value="Prot_kinase_dom"/>
</dbReference>
<dbReference type="GO" id="GO:0005634">
    <property type="term" value="C:nucleus"/>
    <property type="evidence" value="ECO:0007669"/>
    <property type="project" value="TreeGrafter"/>
</dbReference>
<dbReference type="CDD" id="cd00130">
    <property type="entry name" value="PAS"/>
    <property type="match status" value="1"/>
</dbReference>
<evidence type="ECO:0000313" key="12">
    <source>
        <dbReference type="EMBL" id="KAJ2845811.1"/>
    </source>
</evidence>
<feature type="compositionally biased region" description="Basic and acidic residues" evidence="9">
    <location>
        <begin position="931"/>
        <end position="943"/>
    </location>
</feature>
<dbReference type="GO" id="GO:0004674">
    <property type="term" value="F:protein serine/threonine kinase activity"/>
    <property type="evidence" value="ECO:0007669"/>
    <property type="project" value="UniProtKB-KW"/>
</dbReference>
<dbReference type="Gene3D" id="1.10.510.10">
    <property type="entry name" value="Transferase(Phosphotransferase) domain 1"/>
    <property type="match status" value="2"/>
</dbReference>
<dbReference type="InterPro" id="IPR050236">
    <property type="entry name" value="Ser_Thr_kinase_AGC"/>
</dbReference>
<evidence type="ECO:0000259" key="11">
    <source>
        <dbReference type="PROSITE" id="PS51285"/>
    </source>
</evidence>
<evidence type="ECO:0000259" key="10">
    <source>
        <dbReference type="PROSITE" id="PS50011"/>
    </source>
</evidence>
<evidence type="ECO:0000256" key="8">
    <source>
        <dbReference type="ARBA" id="ARBA00048679"/>
    </source>
</evidence>
<evidence type="ECO:0000256" key="1">
    <source>
        <dbReference type="ARBA" id="ARBA00012513"/>
    </source>
</evidence>
<dbReference type="Gene3D" id="3.30.450.20">
    <property type="entry name" value="PAS domain"/>
    <property type="match status" value="1"/>
</dbReference>
<dbReference type="SUPFAM" id="SSF56112">
    <property type="entry name" value="Protein kinase-like (PK-like)"/>
    <property type="match status" value="1"/>
</dbReference>
<evidence type="ECO:0000256" key="2">
    <source>
        <dbReference type="ARBA" id="ARBA00022527"/>
    </source>
</evidence>
<dbReference type="InterPro" id="IPR008271">
    <property type="entry name" value="Ser/Thr_kinase_AS"/>
</dbReference>
<dbReference type="SMART" id="SM00220">
    <property type="entry name" value="S_TKc"/>
    <property type="match status" value="1"/>
</dbReference>
<dbReference type="OrthoDB" id="162894at2759"/>
<evidence type="ECO:0000256" key="9">
    <source>
        <dbReference type="SAM" id="MobiDB-lite"/>
    </source>
</evidence>
<evidence type="ECO:0000256" key="5">
    <source>
        <dbReference type="ARBA" id="ARBA00022777"/>
    </source>
</evidence>